<reference evidence="3" key="1">
    <citation type="journal article" date="2014" name="Nat. Commun.">
        <title>The rainbow trout genome provides novel insights into evolution after whole-genome duplication in vertebrates.</title>
        <authorList>
            <person name="Berthelot C."/>
            <person name="Brunet F."/>
            <person name="Chalopin D."/>
            <person name="Juanchich A."/>
            <person name="Bernard M."/>
            <person name="Noel B."/>
            <person name="Bento P."/>
            <person name="Da Silva C."/>
            <person name="Labadie K."/>
            <person name="Alberti A."/>
            <person name="Aury J.M."/>
            <person name="Louis A."/>
            <person name="Dehais P."/>
            <person name="Bardou P."/>
            <person name="Montfort J."/>
            <person name="Klopp C."/>
            <person name="Cabau C."/>
            <person name="Gaspin C."/>
            <person name="Thorgaard G.H."/>
            <person name="Boussaha M."/>
            <person name="Quillet E."/>
            <person name="Guyomard R."/>
            <person name="Galiana D."/>
            <person name="Bobe J."/>
            <person name="Volff J.N."/>
            <person name="Genet C."/>
            <person name="Wincker P."/>
            <person name="Jaillon O."/>
            <person name="Roest Crollius H."/>
            <person name="Guiguen Y."/>
        </authorList>
    </citation>
    <scope>NUCLEOTIDE SEQUENCE [LARGE SCALE GENOMIC DNA]</scope>
</reference>
<feature type="region of interest" description="Disordered" evidence="1">
    <location>
        <begin position="1"/>
        <end position="22"/>
    </location>
</feature>
<reference evidence="3" key="2">
    <citation type="submission" date="2014-03" db="EMBL/GenBank/DDBJ databases">
        <authorList>
            <person name="Genoscope - CEA"/>
        </authorList>
    </citation>
    <scope>NUCLEOTIDE SEQUENCE</scope>
</reference>
<evidence type="ECO:0000259" key="2">
    <source>
        <dbReference type="Pfam" id="PF10470"/>
    </source>
</evidence>
<proteinExistence type="predicted"/>
<dbReference type="Pfam" id="PF10470">
    <property type="entry name" value="AKAP7_RIRII_bdg"/>
    <property type="match status" value="1"/>
</dbReference>
<evidence type="ECO:0000256" key="1">
    <source>
        <dbReference type="SAM" id="MobiDB-lite"/>
    </source>
</evidence>
<gene>
    <name evidence="3" type="ORF">GSONMT00066759001</name>
</gene>
<dbReference type="InterPro" id="IPR019511">
    <property type="entry name" value="AKAP7_RI-RII-bd_dom"/>
</dbReference>
<sequence length="210" mass="22878">MDSTTEVSFGVKRGPEPDDEELVSLSKRLVEDAVLLAVQQFMDETQHNGAASSDPARPSDNLNTNAVKTTDTSASSKHSSTPSPSLFTKLCFMGTPELHNETLISHPSGNLSALHPSILTRGVSRRWTVVVDEREKKSLFPPNVITSGPTGVLALCNQPLPSQPDKPEKIEEHQTLPLRFPLPLISTHPSNETGKPRFKVGIEAVGIERR</sequence>
<dbReference type="Proteomes" id="UP000193380">
    <property type="component" value="Unassembled WGS sequence"/>
</dbReference>
<dbReference type="STRING" id="8022.A0A060W4P8"/>
<name>A0A060W4P8_ONCMY</name>
<dbReference type="AlphaFoldDB" id="A0A060W4P8"/>
<dbReference type="EMBL" id="FR904401">
    <property type="protein sequence ID" value="CDQ62218.1"/>
    <property type="molecule type" value="Genomic_DNA"/>
</dbReference>
<feature type="domain" description="A-kinase anchor protein 7 RI-RII subunit-binding" evidence="2">
    <location>
        <begin position="16"/>
        <end position="47"/>
    </location>
</feature>
<accession>A0A060W4P8</accession>
<evidence type="ECO:0000313" key="3">
    <source>
        <dbReference type="EMBL" id="CDQ62218.1"/>
    </source>
</evidence>
<protein>
    <recommendedName>
        <fullName evidence="2">A-kinase anchor protein 7 RI-RII subunit-binding domain-containing protein</fullName>
    </recommendedName>
</protein>
<organism evidence="3 4">
    <name type="scientific">Oncorhynchus mykiss</name>
    <name type="common">Rainbow trout</name>
    <name type="synonym">Salmo gairdneri</name>
    <dbReference type="NCBI Taxonomy" id="8022"/>
    <lineage>
        <taxon>Eukaryota</taxon>
        <taxon>Metazoa</taxon>
        <taxon>Chordata</taxon>
        <taxon>Craniata</taxon>
        <taxon>Vertebrata</taxon>
        <taxon>Euteleostomi</taxon>
        <taxon>Actinopterygii</taxon>
        <taxon>Neopterygii</taxon>
        <taxon>Teleostei</taxon>
        <taxon>Protacanthopterygii</taxon>
        <taxon>Salmoniformes</taxon>
        <taxon>Salmonidae</taxon>
        <taxon>Salmoninae</taxon>
        <taxon>Oncorhynchus</taxon>
    </lineage>
</organism>
<feature type="region of interest" description="Disordered" evidence="1">
    <location>
        <begin position="46"/>
        <end position="83"/>
    </location>
</feature>
<feature type="compositionally biased region" description="Low complexity" evidence="1">
    <location>
        <begin position="68"/>
        <end position="83"/>
    </location>
</feature>
<evidence type="ECO:0000313" key="4">
    <source>
        <dbReference type="Proteomes" id="UP000193380"/>
    </source>
</evidence>
<dbReference type="PaxDb" id="8022-A0A060W4P8"/>